<reference evidence="2" key="1">
    <citation type="submission" date="2023-03" db="EMBL/GenBank/DDBJ databases">
        <title>Massive genome expansion in bonnet fungi (Mycena s.s.) driven by repeated elements and novel gene families across ecological guilds.</title>
        <authorList>
            <consortium name="Lawrence Berkeley National Laboratory"/>
            <person name="Harder C.B."/>
            <person name="Miyauchi S."/>
            <person name="Viragh M."/>
            <person name="Kuo A."/>
            <person name="Thoen E."/>
            <person name="Andreopoulos B."/>
            <person name="Lu D."/>
            <person name="Skrede I."/>
            <person name="Drula E."/>
            <person name="Henrissat B."/>
            <person name="Morin E."/>
            <person name="Kohler A."/>
            <person name="Barry K."/>
            <person name="LaButti K."/>
            <person name="Morin E."/>
            <person name="Salamov A."/>
            <person name="Lipzen A."/>
            <person name="Mereny Z."/>
            <person name="Hegedus B."/>
            <person name="Baldrian P."/>
            <person name="Stursova M."/>
            <person name="Weitz H."/>
            <person name="Taylor A."/>
            <person name="Grigoriev I.V."/>
            <person name="Nagy L.G."/>
            <person name="Martin F."/>
            <person name="Kauserud H."/>
        </authorList>
    </citation>
    <scope>NUCLEOTIDE SEQUENCE</scope>
    <source>
        <strain evidence="2">9144</strain>
    </source>
</reference>
<dbReference type="EMBL" id="JARJCW010000014">
    <property type="protein sequence ID" value="KAJ7216983.1"/>
    <property type="molecule type" value="Genomic_DNA"/>
</dbReference>
<dbReference type="Proteomes" id="UP001219525">
    <property type="component" value="Unassembled WGS sequence"/>
</dbReference>
<keyword evidence="3" id="KW-1185">Reference proteome</keyword>
<gene>
    <name evidence="2" type="ORF">GGX14DRAFT_390823</name>
</gene>
<comment type="caution">
    <text evidence="2">The sequence shown here is derived from an EMBL/GenBank/DDBJ whole genome shotgun (WGS) entry which is preliminary data.</text>
</comment>
<sequence>MSLCRITNCVQHSGGSDRRALVVWGIPRWQRAELVQAEANAEAHSGQHQERPMVGEKSRSWDVRRAAKHGWTVSSLECTAFKRDRLAVVKDDRRRSGGQPQCEIPDRFVRVVHDVSWMRSGGSGRRKRPRARLRERVQVAAWGGGIATWLHKQQRQWPSKPNPRTLSQALKKYGHVTTAAAYLEEFAQSGEQLGLPSVNHTAGRARPRQADVPSQNHLRILWLLPASVDRPCTVPLVAKRGEGSEVAGIGERPSTAQQVVETPLPFTSMYSRHDTGHRRASEVDHLCSYPRCVRRRSRRDLPDVCTRNANTFCKPGMRSAGVAGDKVKDVRRGRRWSEVSNARGGEHVAVAIERTAVDVEVDSGLQQAADIIVMHHTRSSRALDRPGGYRLQCTVLVATNISVVGVERRTQMPVVASADDGHSDPQSRGRATPKSEKCPACMMRTRPERELVMLSPDGRARHIVGANVGITDVGSVHTLPNWDNNGRDAT</sequence>
<evidence type="ECO:0000313" key="3">
    <source>
        <dbReference type="Proteomes" id="UP001219525"/>
    </source>
</evidence>
<name>A0AAD6YFE8_9AGAR</name>
<dbReference type="AlphaFoldDB" id="A0AAD6YFE8"/>
<protein>
    <submittedName>
        <fullName evidence="2">Uncharacterized protein</fullName>
    </submittedName>
</protein>
<accession>A0AAD6YFE8</accession>
<proteinExistence type="predicted"/>
<organism evidence="2 3">
    <name type="scientific">Mycena pura</name>
    <dbReference type="NCBI Taxonomy" id="153505"/>
    <lineage>
        <taxon>Eukaryota</taxon>
        <taxon>Fungi</taxon>
        <taxon>Dikarya</taxon>
        <taxon>Basidiomycota</taxon>
        <taxon>Agaricomycotina</taxon>
        <taxon>Agaricomycetes</taxon>
        <taxon>Agaricomycetidae</taxon>
        <taxon>Agaricales</taxon>
        <taxon>Marasmiineae</taxon>
        <taxon>Mycenaceae</taxon>
        <taxon>Mycena</taxon>
    </lineage>
</organism>
<feature type="compositionally biased region" description="Basic and acidic residues" evidence="1">
    <location>
        <begin position="45"/>
        <end position="59"/>
    </location>
</feature>
<feature type="compositionally biased region" description="Basic and acidic residues" evidence="1">
    <location>
        <begin position="419"/>
        <end position="437"/>
    </location>
</feature>
<evidence type="ECO:0000313" key="2">
    <source>
        <dbReference type="EMBL" id="KAJ7216983.1"/>
    </source>
</evidence>
<evidence type="ECO:0000256" key="1">
    <source>
        <dbReference type="SAM" id="MobiDB-lite"/>
    </source>
</evidence>
<feature type="region of interest" description="Disordered" evidence="1">
    <location>
        <begin position="40"/>
        <end position="59"/>
    </location>
</feature>
<feature type="region of interest" description="Disordered" evidence="1">
    <location>
        <begin position="414"/>
        <end position="437"/>
    </location>
</feature>